<dbReference type="Proteomes" id="UP000236161">
    <property type="component" value="Unassembled WGS sequence"/>
</dbReference>
<protein>
    <submittedName>
        <fullName evidence="1">Uncharacterized protein</fullName>
    </submittedName>
</protein>
<proteinExistence type="predicted"/>
<organism evidence="1 2">
    <name type="scientific">Apostasia shenzhenica</name>
    <dbReference type="NCBI Taxonomy" id="1088818"/>
    <lineage>
        <taxon>Eukaryota</taxon>
        <taxon>Viridiplantae</taxon>
        <taxon>Streptophyta</taxon>
        <taxon>Embryophyta</taxon>
        <taxon>Tracheophyta</taxon>
        <taxon>Spermatophyta</taxon>
        <taxon>Magnoliopsida</taxon>
        <taxon>Liliopsida</taxon>
        <taxon>Asparagales</taxon>
        <taxon>Orchidaceae</taxon>
        <taxon>Apostasioideae</taxon>
        <taxon>Apostasia</taxon>
    </lineage>
</organism>
<keyword evidence="2" id="KW-1185">Reference proteome</keyword>
<dbReference type="EMBL" id="KZ454389">
    <property type="protein sequence ID" value="PKA46252.1"/>
    <property type="molecule type" value="Genomic_DNA"/>
</dbReference>
<dbReference type="AlphaFoldDB" id="A0A2H9ZSI2"/>
<evidence type="ECO:0000313" key="1">
    <source>
        <dbReference type="EMBL" id="PKA46252.1"/>
    </source>
</evidence>
<evidence type="ECO:0000313" key="2">
    <source>
        <dbReference type="Proteomes" id="UP000236161"/>
    </source>
</evidence>
<accession>A0A2H9ZSI2</accession>
<gene>
    <name evidence="1" type="ORF">AXF42_Ash020003</name>
</gene>
<name>A0A2H9ZSI2_9ASPA</name>
<sequence length="96" mass="11101">MIFMQDHYRRNKKTLSGEIKQRACLQEGENLIMVMKTKVGKDLNQSLGRALSAIKKLRTMNKGFRKLKAKENKESKFSIMNVAKNASENQEDVVRQ</sequence>
<reference evidence="1 2" key="1">
    <citation type="journal article" date="2017" name="Nature">
        <title>The Apostasia genome and the evolution of orchids.</title>
        <authorList>
            <person name="Zhang G.Q."/>
            <person name="Liu K.W."/>
            <person name="Li Z."/>
            <person name="Lohaus R."/>
            <person name="Hsiao Y.Y."/>
            <person name="Niu S.C."/>
            <person name="Wang J.Y."/>
            <person name="Lin Y.C."/>
            <person name="Xu Q."/>
            <person name="Chen L.J."/>
            <person name="Yoshida K."/>
            <person name="Fujiwara S."/>
            <person name="Wang Z.W."/>
            <person name="Zhang Y.Q."/>
            <person name="Mitsuda N."/>
            <person name="Wang M."/>
            <person name="Liu G.H."/>
            <person name="Pecoraro L."/>
            <person name="Huang H.X."/>
            <person name="Xiao X.J."/>
            <person name="Lin M."/>
            <person name="Wu X.Y."/>
            <person name="Wu W.L."/>
            <person name="Chen Y.Y."/>
            <person name="Chang S.B."/>
            <person name="Sakamoto S."/>
            <person name="Ohme-Takagi M."/>
            <person name="Yagi M."/>
            <person name="Zeng S.J."/>
            <person name="Shen C.Y."/>
            <person name="Yeh C.M."/>
            <person name="Luo Y.B."/>
            <person name="Tsai W.C."/>
            <person name="Van de Peer Y."/>
            <person name="Liu Z.J."/>
        </authorList>
    </citation>
    <scope>NUCLEOTIDE SEQUENCE [LARGE SCALE GENOMIC DNA]</scope>
    <source>
        <strain evidence="2">cv. Shenzhen</strain>
        <tissue evidence="1">Stem</tissue>
    </source>
</reference>